<dbReference type="EMBL" id="JBGBPQ010000006">
    <property type="protein sequence ID" value="KAL1522844.1"/>
    <property type="molecule type" value="Genomic_DNA"/>
</dbReference>
<comment type="caution">
    <text evidence="4">The sequence shown here is derived from an EMBL/GenBank/DDBJ whole genome shotgun (WGS) entry which is preliminary data.</text>
</comment>
<gene>
    <name evidence="4" type="ORF">AB1Y20_017812</name>
</gene>
<dbReference type="Pfam" id="PF01266">
    <property type="entry name" value="DAO"/>
    <property type="match status" value="1"/>
</dbReference>
<dbReference type="InterPro" id="IPR049516">
    <property type="entry name" value="FAD-depend_C"/>
</dbReference>
<accession>A0AB34JMP0</accession>
<evidence type="ECO:0000256" key="1">
    <source>
        <dbReference type="SAM" id="MobiDB-lite"/>
    </source>
</evidence>
<dbReference type="PIRSF" id="PIRSF038984">
    <property type="entry name" value="FAD_binding_protein"/>
    <property type="match status" value="1"/>
</dbReference>
<feature type="region of interest" description="Disordered" evidence="1">
    <location>
        <begin position="90"/>
        <end position="113"/>
    </location>
</feature>
<dbReference type="InterPro" id="IPR028348">
    <property type="entry name" value="FAD-binding_protein"/>
</dbReference>
<dbReference type="PANTHER" id="PTHR42842">
    <property type="entry name" value="FAD/NAD(P)-BINDING OXIDOREDUCTASE"/>
    <property type="match status" value="1"/>
</dbReference>
<dbReference type="Gene3D" id="3.50.50.60">
    <property type="entry name" value="FAD/NAD(P)-binding domain"/>
    <property type="match status" value="2"/>
</dbReference>
<keyword evidence="5" id="KW-1185">Reference proteome</keyword>
<dbReference type="InterPro" id="IPR006076">
    <property type="entry name" value="FAD-dep_OxRdtase"/>
</dbReference>
<evidence type="ECO:0000313" key="4">
    <source>
        <dbReference type="EMBL" id="KAL1522844.1"/>
    </source>
</evidence>
<sequence length="588" mass="62359">MLVREWRIFGLEVACSDDDGSLAISPPLLAALARRLAVPADEISPSDVTLVRRSLDARPRRPRRAAPPPPPAVRWSYVVDVTLAREVARRLRPQPGRQLPAARERARDSSVRRGGGEARRVVVVGAGPCGLFAALELARAGHRVTLCERGKPVEERGKSIGALIKRGEVDPESNFCYGEGGAGTWSDGKLTTRIGRNSAEVRHVLETLVRFGAPARILVDGAPHLGTDNLVRLLKAFRRELQSLGACLRWDARVERLLVADGRVRGVALASGESVGADAVLVAAGHSARELYAELLRCGATLVPKDFAVGFRVEHPQQSINEAQYGELAALCLARGQGPLPPAAYRLATTVADGRDVARRAARGVYSFCMCPGGQIVPTALDAAHLCINGMSYSNRGSRWANSAVVVSVGASFGDTEGVSLERVGGHAELAGLAFQEAMEERAAAMGGGKVVCPVQRVSDFLEGRLSEGVLPESSYRIGVVSAPLHELYPEPLTHALREGLRKFAASMPGFDSEEALLHGVETRTSSPVQVARDNVTLEATTLRGLYPAGEGAGYAGGIVSAAVDGVRVARAVVDAMSKLDSSEPSVA</sequence>
<name>A0AB34JMP0_PRYPA</name>
<feature type="compositionally biased region" description="Basic and acidic residues" evidence="1">
    <location>
        <begin position="102"/>
        <end position="113"/>
    </location>
</feature>
<dbReference type="InterPro" id="IPR036188">
    <property type="entry name" value="FAD/NAD-bd_sf"/>
</dbReference>
<proteinExistence type="predicted"/>
<feature type="domain" description="FAD dependent oxidoreductase" evidence="2">
    <location>
        <begin position="120"/>
        <end position="156"/>
    </location>
</feature>
<organism evidence="4 5">
    <name type="scientific">Prymnesium parvum</name>
    <name type="common">Toxic golden alga</name>
    <dbReference type="NCBI Taxonomy" id="97485"/>
    <lineage>
        <taxon>Eukaryota</taxon>
        <taxon>Haptista</taxon>
        <taxon>Haptophyta</taxon>
        <taxon>Prymnesiophyceae</taxon>
        <taxon>Prymnesiales</taxon>
        <taxon>Prymnesiaceae</taxon>
        <taxon>Prymnesium</taxon>
    </lineage>
</organism>
<dbReference type="SUPFAM" id="SSF51905">
    <property type="entry name" value="FAD/NAD(P)-binding domain"/>
    <property type="match status" value="1"/>
</dbReference>
<dbReference type="Proteomes" id="UP001515480">
    <property type="component" value="Unassembled WGS sequence"/>
</dbReference>
<dbReference type="PANTHER" id="PTHR42842:SF3">
    <property type="entry name" value="FAD_NAD(P)-BINDING OXIDOREDUCTASE FAMILY PROTEIN"/>
    <property type="match status" value="1"/>
</dbReference>
<dbReference type="Pfam" id="PF21688">
    <property type="entry name" value="FAD-depend_C"/>
    <property type="match status" value="1"/>
</dbReference>
<dbReference type="AlphaFoldDB" id="A0AB34JMP0"/>
<protein>
    <submittedName>
        <fullName evidence="4">Uncharacterized protein</fullName>
    </submittedName>
</protein>
<evidence type="ECO:0000259" key="2">
    <source>
        <dbReference type="Pfam" id="PF01266"/>
    </source>
</evidence>
<dbReference type="PRINTS" id="PR00368">
    <property type="entry name" value="FADPNR"/>
</dbReference>
<reference evidence="4 5" key="1">
    <citation type="journal article" date="2024" name="Science">
        <title>Giant polyketide synthase enzymes in the biosynthesis of giant marine polyether toxins.</title>
        <authorList>
            <person name="Fallon T.R."/>
            <person name="Shende V.V."/>
            <person name="Wierzbicki I.H."/>
            <person name="Pendleton A.L."/>
            <person name="Watervoot N.F."/>
            <person name="Auber R.P."/>
            <person name="Gonzalez D.J."/>
            <person name="Wisecaver J.H."/>
            <person name="Moore B.S."/>
        </authorList>
    </citation>
    <scope>NUCLEOTIDE SEQUENCE [LARGE SCALE GENOMIC DNA]</scope>
    <source>
        <strain evidence="4 5">12B1</strain>
    </source>
</reference>
<feature type="domain" description="FAD-dependent protein C-terminal" evidence="3">
    <location>
        <begin position="306"/>
        <end position="525"/>
    </location>
</feature>
<evidence type="ECO:0000313" key="5">
    <source>
        <dbReference type="Proteomes" id="UP001515480"/>
    </source>
</evidence>
<evidence type="ECO:0000259" key="3">
    <source>
        <dbReference type="Pfam" id="PF21688"/>
    </source>
</evidence>